<keyword evidence="2" id="KW-1185">Reference proteome</keyword>
<gene>
    <name evidence="1" type="ORF">GMARGA_LOCUS37646</name>
</gene>
<protein>
    <submittedName>
        <fullName evidence="1">4761_t:CDS:1</fullName>
    </submittedName>
</protein>
<reference evidence="1 2" key="1">
    <citation type="submission" date="2021-06" db="EMBL/GenBank/DDBJ databases">
        <authorList>
            <person name="Kallberg Y."/>
            <person name="Tangrot J."/>
            <person name="Rosling A."/>
        </authorList>
    </citation>
    <scope>NUCLEOTIDE SEQUENCE [LARGE SCALE GENOMIC DNA]</scope>
    <source>
        <strain evidence="1 2">120-4 pot B 10/14</strain>
    </source>
</reference>
<dbReference type="Proteomes" id="UP000789901">
    <property type="component" value="Unassembled WGS sequence"/>
</dbReference>
<sequence>DNTNAVNVLISISPIYNRIVIDLSHTDDNENNTFINGALSFGPIISMNYSSNDYSLPLKSTSNQSSFSMINTRNTTQQFLLTSARCIPEGQNPQEIFYSLWHPPFSEQLAFYYFGRVFLTQRNVVDFALIEKLEETFKLSPMVRTSIQEYPLVPISSIDLDTLLPVGHHICKSGYGTHSWCGRIYATNSDFFIRPVNNVQKRFRDIIKAHIYTLENDIG</sequence>
<accession>A0ABN7X1G9</accession>
<dbReference type="EMBL" id="CAJVQB010079602">
    <property type="protein sequence ID" value="CAG8845451.1"/>
    <property type="molecule type" value="Genomic_DNA"/>
</dbReference>
<proteinExistence type="predicted"/>
<feature type="non-terminal residue" evidence="1">
    <location>
        <position position="219"/>
    </location>
</feature>
<evidence type="ECO:0000313" key="2">
    <source>
        <dbReference type="Proteomes" id="UP000789901"/>
    </source>
</evidence>
<feature type="non-terminal residue" evidence="1">
    <location>
        <position position="1"/>
    </location>
</feature>
<name>A0ABN7X1G9_GIGMA</name>
<evidence type="ECO:0000313" key="1">
    <source>
        <dbReference type="EMBL" id="CAG8845451.1"/>
    </source>
</evidence>
<comment type="caution">
    <text evidence="1">The sequence shown here is derived from an EMBL/GenBank/DDBJ whole genome shotgun (WGS) entry which is preliminary data.</text>
</comment>
<organism evidence="1 2">
    <name type="scientific">Gigaspora margarita</name>
    <dbReference type="NCBI Taxonomy" id="4874"/>
    <lineage>
        <taxon>Eukaryota</taxon>
        <taxon>Fungi</taxon>
        <taxon>Fungi incertae sedis</taxon>
        <taxon>Mucoromycota</taxon>
        <taxon>Glomeromycotina</taxon>
        <taxon>Glomeromycetes</taxon>
        <taxon>Diversisporales</taxon>
        <taxon>Gigasporaceae</taxon>
        <taxon>Gigaspora</taxon>
    </lineage>
</organism>